<evidence type="ECO:0000313" key="3">
    <source>
        <dbReference type="Proteomes" id="UP000520767"/>
    </source>
</evidence>
<dbReference type="Proteomes" id="UP000520767">
    <property type="component" value="Unassembled WGS sequence"/>
</dbReference>
<dbReference type="EMBL" id="JACHJQ010000001">
    <property type="protein sequence ID" value="MBB4903976.1"/>
    <property type="molecule type" value="Genomic_DNA"/>
</dbReference>
<keyword evidence="3" id="KW-1185">Reference proteome</keyword>
<keyword evidence="1" id="KW-0812">Transmembrane</keyword>
<organism evidence="2 3">
    <name type="scientific">Actinophytocola algeriensis</name>
    <dbReference type="NCBI Taxonomy" id="1768010"/>
    <lineage>
        <taxon>Bacteria</taxon>
        <taxon>Bacillati</taxon>
        <taxon>Actinomycetota</taxon>
        <taxon>Actinomycetes</taxon>
        <taxon>Pseudonocardiales</taxon>
        <taxon>Pseudonocardiaceae</taxon>
    </lineage>
</organism>
<feature type="transmembrane region" description="Helical" evidence="1">
    <location>
        <begin position="101"/>
        <end position="119"/>
    </location>
</feature>
<keyword evidence="1" id="KW-0472">Membrane</keyword>
<protein>
    <recommendedName>
        <fullName evidence="4">Integral membrane protein</fullName>
    </recommendedName>
</protein>
<feature type="transmembrane region" description="Helical" evidence="1">
    <location>
        <begin position="76"/>
        <end position="95"/>
    </location>
</feature>
<reference evidence="2 3" key="1">
    <citation type="submission" date="2020-08" db="EMBL/GenBank/DDBJ databases">
        <title>Genomic Encyclopedia of Type Strains, Phase III (KMG-III): the genomes of soil and plant-associated and newly described type strains.</title>
        <authorList>
            <person name="Whitman W."/>
        </authorList>
    </citation>
    <scope>NUCLEOTIDE SEQUENCE [LARGE SCALE GENOMIC DNA]</scope>
    <source>
        <strain evidence="2 3">CECT 8960</strain>
    </source>
</reference>
<keyword evidence="1" id="KW-1133">Transmembrane helix</keyword>
<accession>A0A7W7VBH6</accession>
<comment type="caution">
    <text evidence="2">The sequence shown here is derived from an EMBL/GenBank/DDBJ whole genome shotgun (WGS) entry which is preliminary data.</text>
</comment>
<dbReference type="RefSeq" id="WP_184808289.1">
    <property type="nucleotide sequence ID" value="NZ_JACHJQ010000001.1"/>
</dbReference>
<gene>
    <name evidence="2" type="ORF">FHR82_000186</name>
</gene>
<feature type="transmembrane region" description="Helical" evidence="1">
    <location>
        <begin position="50"/>
        <end position="69"/>
    </location>
</feature>
<dbReference type="AlphaFoldDB" id="A0A7W7VBH6"/>
<sequence length="136" mass="14313">MRIETDAPKTVRGAGLLVVLQGLVGVVFAVALLIRAFSGARTIGNLYGEAAYFAVLGGAVLGCGIALFLGKRGVRGPITVIQILLLGVAWYAMGPSGRPEYGIPLGALCVLVLYLLFNVRARVWAEDRAGLDEDPD</sequence>
<evidence type="ECO:0000313" key="2">
    <source>
        <dbReference type="EMBL" id="MBB4903976.1"/>
    </source>
</evidence>
<name>A0A7W7VBH6_9PSEU</name>
<evidence type="ECO:0008006" key="4">
    <source>
        <dbReference type="Google" id="ProtNLM"/>
    </source>
</evidence>
<evidence type="ECO:0000256" key="1">
    <source>
        <dbReference type="SAM" id="Phobius"/>
    </source>
</evidence>
<feature type="transmembrane region" description="Helical" evidence="1">
    <location>
        <begin position="12"/>
        <end position="38"/>
    </location>
</feature>
<proteinExistence type="predicted"/>